<dbReference type="InterPro" id="IPR027417">
    <property type="entry name" value="P-loop_NTPase"/>
</dbReference>
<dbReference type="PRINTS" id="PR00449">
    <property type="entry name" value="RASTRNSFRMNG"/>
</dbReference>
<dbReference type="EMBL" id="UYRU01088183">
    <property type="protein sequence ID" value="VDN36051.1"/>
    <property type="molecule type" value="Genomic_DNA"/>
</dbReference>
<reference evidence="3 4" key="1">
    <citation type="submission" date="2018-11" db="EMBL/GenBank/DDBJ databases">
        <authorList>
            <consortium name="Pathogen Informatics"/>
        </authorList>
    </citation>
    <scope>NUCLEOTIDE SEQUENCE [LARGE SCALE GENOMIC DNA]</scope>
</reference>
<dbReference type="OrthoDB" id="6585768at2759"/>
<evidence type="ECO:0000256" key="2">
    <source>
        <dbReference type="ARBA" id="ARBA00023134"/>
    </source>
</evidence>
<gene>
    <name evidence="3" type="ORF">DILT_LOCUS16931</name>
</gene>
<dbReference type="InterPro" id="IPR003578">
    <property type="entry name" value="Small_GTPase_Rho"/>
</dbReference>
<dbReference type="SUPFAM" id="SSF52540">
    <property type="entry name" value="P-loop containing nucleoside triphosphate hydrolases"/>
    <property type="match status" value="1"/>
</dbReference>
<keyword evidence="1" id="KW-0547">Nucleotide-binding</keyword>
<dbReference type="PROSITE" id="PS51420">
    <property type="entry name" value="RHO"/>
    <property type="match status" value="1"/>
</dbReference>
<dbReference type="Pfam" id="PF00071">
    <property type="entry name" value="Ras"/>
    <property type="match status" value="1"/>
</dbReference>
<dbReference type="NCBIfam" id="TIGR00231">
    <property type="entry name" value="small_GTP"/>
    <property type="match status" value="1"/>
</dbReference>
<dbReference type="GO" id="GO:0005525">
    <property type="term" value="F:GTP binding"/>
    <property type="evidence" value="ECO:0007669"/>
    <property type="project" value="UniProtKB-KW"/>
</dbReference>
<evidence type="ECO:0000256" key="1">
    <source>
        <dbReference type="ARBA" id="ARBA00022741"/>
    </source>
</evidence>
<organism evidence="3 4">
    <name type="scientific">Dibothriocephalus latus</name>
    <name type="common">Fish tapeworm</name>
    <name type="synonym">Diphyllobothrium latum</name>
    <dbReference type="NCBI Taxonomy" id="60516"/>
    <lineage>
        <taxon>Eukaryota</taxon>
        <taxon>Metazoa</taxon>
        <taxon>Spiralia</taxon>
        <taxon>Lophotrochozoa</taxon>
        <taxon>Platyhelminthes</taxon>
        <taxon>Cestoda</taxon>
        <taxon>Eucestoda</taxon>
        <taxon>Diphyllobothriidea</taxon>
        <taxon>Diphyllobothriidae</taxon>
        <taxon>Dibothriocephalus</taxon>
    </lineage>
</organism>
<dbReference type="Gene3D" id="3.40.50.300">
    <property type="entry name" value="P-loop containing nucleotide triphosphate hydrolases"/>
    <property type="match status" value="1"/>
</dbReference>
<dbReference type="SMART" id="SM00174">
    <property type="entry name" value="RHO"/>
    <property type="match status" value="1"/>
</dbReference>
<dbReference type="InterPro" id="IPR005225">
    <property type="entry name" value="Small_GTP-bd"/>
</dbReference>
<name>A0A3P7P114_DIBLA</name>
<sequence>MPAVTSKKLVIVGDGMVGKTALLQSFVHGKYEGDYTPTVFETSAEEVHLPDGRSVTLSLWDTGGQEEFDQIRQLAYPGAAVVILCYAIDCQT</sequence>
<protein>
    <submittedName>
        <fullName evidence="3">Uncharacterized protein</fullName>
    </submittedName>
</protein>
<feature type="non-terminal residue" evidence="3">
    <location>
        <position position="92"/>
    </location>
</feature>
<evidence type="ECO:0000313" key="3">
    <source>
        <dbReference type="EMBL" id="VDN36051.1"/>
    </source>
</evidence>
<dbReference type="PANTHER" id="PTHR24072">
    <property type="entry name" value="RHO FAMILY GTPASE"/>
    <property type="match status" value="1"/>
</dbReference>
<dbReference type="Proteomes" id="UP000281553">
    <property type="component" value="Unassembled WGS sequence"/>
</dbReference>
<dbReference type="InterPro" id="IPR001806">
    <property type="entry name" value="Small_GTPase"/>
</dbReference>
<proteinExistence type="predicted"/>
<keyword evidence="4" id="KW-1185">Reference proteome</keyword>
<keyword evidence="2" id="KW-0342">GTP-binding</keyword>
<dbReference type="PROSITE" id="PS51419">
    <property type="entry name" value="RAB"/>
    <property type="match status" value="1"/>
</dbReference>
<dbReference type="AlphaFoldDB" id="A0A3P7P114"/>
<evidence type="ECO:0000313" key="4">
    <source>
        <dbReference type="Proteomes" id="UP000281553"/>
    </source>
</evidence>
<dbReference type="GO" id="GO:0007264">
    <property type="term" value="P:small GTPase-mediated signal transduction"/>
    <property type="evidence" value="ECO:0007669"/>
    <property type="project" value="InterPro"/>
</dbReference>
<accession>A0A3P7P114</accession>
<dbReference type="GO" id="GO:0003924">
    <property type="term" value="F:GTPase activity"/>
    <property type="evidence" value="ECO:0007669"/>
    <property type="project" value="InterPro"/>
</dbReference>